<dbReference type="PRINTS" id="PR00463">
    <property type="entry name" value="EP450I"/>
</dbReference>
<keyword evidence="3 6" id="KW-0349">Heme</keyword>
<proteinExistence type="inferred from homology"/>
<keyword evidence="5 6" id="KW-0408">Iron</keyword>
<dbReference type="InterPro" id="IPR050121">
    <property type="entry name" value="Cytochrome_P450_monoxygenase"/>
</dbReference>
<dbReference type="InterPro" id="IPR002401">
    <property type="entry name" value="Cyt_P450_E_grp-I"/>
</dbReference>
<dbReference type="PRINTS" id="PR00385">
    <property type="entry name" value="P450"/>
</dbReference>
<accession>A0A177C5K3</accession>
<comment type="similarity">
    <text evidence="2">Belongs to the cytochrome P450 family.</text>
</comment>
<evidence type="ECO:0000256" key="5">
    <source>
        <dbReference type="ARBA" id="ARBA00023004"/>
    </source>
</evidence>
<protein>
    <submittedName>
        <fullName evidence="8">Cytochrome P450</fullName>
    </submittedName>
</protein>
<keyword evidence="7" id="KW-1133">Transmembrane helix</keyword>
<keyword evidence="4 6" id="KW-0479">Metal-binding</keyword>
<evidence type="ECO:0000256" key="6">
    <source>
        <dbReference type="PIRSR" id="PIRSR602401-1"/>
    </source>
</evidence>
<organism evidence="8 9">
    <name type="scientific">Paraphaeosphaeria sporulosa</name>
    <dbReference type="NCBI Taxonomy" id="1460663"/>
    <lineage>
        <taxon>Eukaryota</taxon>
        <taxon>Fungi</taxon>
        <taxon>Dikarya</taxon>
        <taxon>Ascomycota</taxon>
        <taxon>Pezizomycotina</taxon>
        <taxon>Dothideomycetes</taxon>
        <taxon>Pleosporomycetidae</taxon>
        <taxon>Pleosporales</taxon>
        <taxon>Massarineae</taxon>
        <taxon>Didymosphaeriaceae</taxon>
        <taxon>Paraphaeosphaeria</taxon>
    </lineage>
</organism>
<keyword evidence="7" id="KW-0472">Membrane</keyword>
<dbReference type="SUPFAM" id="SSF48264">
    <property type="entry name" value="Cytochrome P450"/>
    <property type="match status" value="1"/>
</dbReference>
<gene>
    <name evidence="8" type="ORF">CC84DRAFT_1189051</name>
</gene>
<evidence type="ECO:0000256" key="2">
    <source>
        <dbReference type="ARBA" id="ARBA00010617"/>
    </source>
</evidence>
<feature type="transmembrane region" description="Helical" evidence="7">
    <location>
        <begin position="6"/>
        <end position="24"/>
    </location>
</feature>
<dbReference type="EMBL" id="KV441555">
    <property type="protein sequence ID" value="OAG03034.1"/>
    <property type="molecule type" value="Genomic_DNA"/>
</dbReference>
<dbReference type="InterPro" id="IPR036396">
    <property type="entry name" value="Cyt_P450_sf"/>
</dbReference>
<dbReference type="Gene3D" id="1.10.630.10">
    <property type="entry name" value="Cytochrome P450"/>
    <property type="match status" value="1"/>
</dbReference>
<evidence type="ECO:0000256" key="4">
    <source>
        <dbReference type="ARBA" id="ARBA00022723"/>
    </source>
</evidence>
<dbReference type="GeneID" id="28764515"/>
<evidence type="ECO:0000313" key="9">
    <source>
        <dbReference type="Proteomes" id="UP000077069"/>
    </source>
</evidence>
<keyword evidence="7" id="KW-0812">Transmembrane</keyword>
<evidence type="ECO:0000256" key="1">
    <source>
        <dbReference type="ARBA" id="ARBA00001971"/>
    </source>
</evidence>
<dbReference type="GO" id="GO:0004497">
    <property type="term" value="F:monooxygenase activity"/>
    <property type="evidence" value="ECO:0007669"/>
    <property type="project" value="InterPro"/>
</dbReference>
<dbReference type="GO" id="GO:0016705">
    <property type="term" value="F:oxidoreductase activity, acting on paired donors, with incorporation or reduction of molecular oxygen"/>
    <property type="evidence" value="ECO:0007669"/>
    <property type="project" value="InterPro"/>
</dbReference>
<dbReference type="InParanoid" id="A0A177C5K3"/>
<reference evidence="8 9" key="1">
    <citation type="submission" date="2016-05" db="EMBL/GenBank/DDBJ databases">
        <title>Comparative analysis of secretome profiles of manganese(II)-oxidizing ascomycete fungi.</title>
        <authorList>
            <consortium name="DOE Joint Genome Institute"/>
            <person name="Zeiner C.A."/>
            <person name="Purvine S.O."/>
            <person name="Zink E.M."/>
            <person name="Wu S."/>
            <person name="Pasa-Tolic L."/>
            <person name="Chaput D.L."/>
            <person name="Haridas S."/>
            <person name="Grigoriev I.V."/>
            <person name="Santelli C.M."/>
            <person name="Hansel C.M."/>
        </authorList>
    </citation>
    <scope>NUCLEOTIDE SEQUENCE [LARGE SCALE GENOMIC DNA]</scope>
    <source>
        <strain evidence="8 9">AP3s5-JAC2a</strain>
    </source>
</reference>
<dbReference type="PANTHER" id="PTHR24305:SF210">
    <property type="entry name" value="CYTOCHROME P450 MONOOXYGENASE ASQL-RELATED"/>
    <property type="match status" value="1"/>
</dbReference>
<dbReference type="Proteomes" id="UP000077069">
    <property type="component" value="Unassembled WGS sequence"/>
</dbReference>
<dbReference type="Pfam" id="PF00067">
    <property type="entry name" value="p450"/>
    <property type="match status" value="1"/>
</dbReference>
<name>A0A177C5K3_9PLEO</name>
<dbReference type="OrthoDB" id="1470350at2759"/>
<dbReference type="PANTHER" id="PTHR24305">
    <property type="entry name" value="CYTOCHROME P450"/>
    <property type="match status" value="1"/>
</dbReference>
<sequence>MGIFETVAILTATCLAVALFYGLYNLYLHPLRRYPGPSLYAAYRLPYVIANMRGRLAFEVLDMHRKYGPVVRIAPNELAFTEPEAWNDIYGLQGGRVQNPRDKAAYTPPVSDSFGEAKGIIHASDAGHARLRRIYGQAFTPKAIEGLNDMLLKYSNLLVEQLKIAIGTDPVQDLSAWFNYTTFDLTGDFAFGDAFHCLDSGGKSHFFLDTVLAGVVVGCQIWQLERYKLLTILSPLLSLFAGDEMKKAEMMGRYTQELVDARLKEGYQPDRKDVLNYLLQSKKKEDQLETAELYENALTLVVAGSETTATLLSGVVYFLCRHPAVLEKVQDEVRGSFKRDVEITPISVNGLKFMIAVLSETMRVFPPAGFGFPRIISSEHGQSVAGRWVPSQTRCNIFHYAAYRYEANFARPEEFIPERWLVNAPAEFKNDKREVVQPFMVGPRGCIGKGLAYAEMRLILAKMLWHFDFELADPTKQWHERLRSFLIWERTPLRVRSRPVRR</sequence>
<dbReference type="CDD" id="cd11058">
    <property type="entry name" value="CYP60B-like"/>
    <property type="match status" value="1"/>
</dbReference>
<keyword evidence="9" id="KW-1185">Reference proteome</keyword>
<dbReference type="RefSeq" id="XP_018033399.1">
    <property type="nucleotide sequence ID" value="XM_018181029.1"/>
</dbReference>
<comment type="cofactor">
    <cofactor evidence="1 6">
        <name>heme</name>
        <dbReference type="ChEBI" id="CHEBI:30413"/>
    </cofactor>
</comment>
<feature type="binding site" description="axial binding residue" evidence="6">
    <location>
        <position position="446"/>
    </location>
    <ligand>
        <name>heme</name>
        <dbReference type="ChEBI" id="CHEBI:30413"/>
    </ligand>
    <ligandPart>
        <name>Fe</name>
        <dbReference type="ChEBI" id="CHEBI:18248"/>
    </ligandPart>
</feature>
<dbReference type="GO" id="GO:0020037">
    <property type="term" value="F:heme binding"/>
    <property type="evidence" value="ECO:0007669"/>
    <property type="project" value="InterPro"/>
</dbReference>
<dbReference type="STRING" id="1460663.A0A177C5K3"/>
<evidence type="ECO:0000256" key="3">
    <source>
        <dbReference type="ARBA" id="ARBA00022617"/>
    </source>
</evidence>
<evidence type="ECO:0000313" key="8">
    <source>
        <dbReference type="EMBL" id="OAG03034.1"/>
    </source>
</evidence>
<evidence type="ECO:0000256" key="7">
    <source>
        <dbReference type="SAM" id="Phobius"/>
    </source>
</evidence>
<dbReference type="GO" id="GO:0005506">
    <property type="term" value="F:iron ion binding"/>
    <property type="evidence" value="ECO:0007669"/>
    <property type="project" value="InterPro"/>
</dbReference>
<dbReference type="InterPro" id="IPR001128">
    <property type="entry name" value="Cyt_P450"/>
</dbReference>
<dbReference type="AlphaFoldDB" id="A0A177C5K3"/>